<protein>
    <recommendedName>
        <fullName evidence="3">Nitroreductase family deazaflavin-dependent oxidoreductase</fullName>
    </recommendedName>
</protein>
<dbReference type="Pfam" id="PF04075">
    <property type="entry name" value="F420H2_quin_red"/>
    <property type="match status" value="1"/>
</dbReference>
<proteinExistence type="predicted"/>
<organism evidence="1 2">
    <name type="scientific">Candidatus Nitrosotenuis uzonensis</name>
    <dbReference type="NCBI Taxonomy" id="1407055"/>
    <lineage>
        <taxon>Archaea</taxon>
        <taxon>Nitrososphaerota</taxon>
        <taxon>Candidatus Nitrosotenuis</taxon>
    </lineage>
</organism>
<evidence type="ECO:0000313" key="1">
    <source>
        <dbReference type="EMBL" id="CAE6484156.1"/>
    </source>
</evidence>
<dbReference type="SUPFAM" id="SSF50475">
    <property type="entry name" value="FMN-binding split barrel"/>
    <property type="match status" value="1"/>
</dbReference>
<gene>
    <name evidence="1" type="ORF">NUZ5A_10004</name>
</gene>
<reference evidence="1" key="1">
    <citation type="submission" date="2021-02" db="EMBL/GenBank/DDBJ databases">
        <authorList>
            <person name="Han P."/>
        </authorList>
    </citation>
    <scope>NUCLEOTIDE SEQUENCE</scope>
    <source>
        <strain evidence="1">Candidatus Nitrosotenuis uzonensis 5A</strain>
    </source>
</reference>
<comment type="caution">
    <text evidence="1">The sequence shown here is derived from an EMBL/GenBank/DDBJ whole genome shotgun (WGS) entry which is preliminary data.</text>
</comment>
<name>A0A812EXU7_9ARCH</name>
<evidence type="ECO:0008006" key="3">
    <source>
        <dbReference type="Google" id="ProtNLM"/>
    </source>
</evidence>
<dbReference type="Proteomes" id="UP000655759">
    <property type="component" value="Unassembled WGS sequence"/>
</dbReference>
<dbReference type="EMBL" id="CAJNAQ010000001">
    <property type="protein sequence ID" value="CAE6484156.1"/>
    <property type="molecule type" value="Genomic_DNA"/>
</dbReference>
<sequence length="130" mass="14938">MQKLQISSNEVKLLDFGFLHVQEESAFKAILITKGRRSGTEHAVWLRAVYYNGKIYFSRRNADSDWLKNAKAVPQVKVVFEGKEYDGMASLVTDTKLAEKISELKYPGEERAHEARIVVEVEINNTEYKK</sequence>
<accession>A0A812EXU7</accession>
<dbReference type="AlphaFoldDB" id="A0A812EXU7"/>
<evidence type="ECO:0000313" key="2">
    <source>
        <dbReference type="Proteomes" id="UP000655759"/>
    </source>
</evidence>
<dbReference type="InterPro" id="IPR004378">
    <property type="entry name" value="F420H2_quin_Rdtase"/>
</dbReference>
<dbReference type="Gene3D" id="2.30.110.10">
    <property type="entry name" value="Electron Transport, Fmn-binding Protein, Chain A"/>
    <property type="match status" value="1"/>
</dbReference>
<dbReference type="InterPro" id="IPR012349">
    <property type="entry name" value="Split_barrel_FMN-bd"/>
</dbReference>
<dbReference type="GO" id="GO:0016491">
    <property type="term" value="F:oxidoreductase activity"/>
    <property type="evidence" value="ECO:0007669"/>
    <property type="project" value="InterPro"/>
</dbReference>